<dbReference type="InterPro" id="IPR051631">
    <property type="entry name" value="Ankyrin-KH/SAM_domain"/>
</dbReference>
<feature type="repeat" description="ANK" evidence="3">
    <location>
        <begin position="691"/>
        <end position="723"/>
    </location>
</feature>
<dbReference type="InterPro" id="IPR031348">
    <property type="entry name" value="PigL_N"/>
</dbReference>
<evidence type="ECO:0000256" key="3">
    <source>
        <dbReference type="PROSITE-ProRule" id="PRU00023"/>
    </source>
</evidence>
<feature type="repeat" description="ANK" evidence="3">
    <location>
        <begin position="884"/>
        <end position="911"/>
    </location>
</feature>
<feature type="repeat" description="ANK" evidence="3">
    <location>
        <begin position="785"/>
        <end position="817"/>
    </location>
</feature>
<reference evidence="6" key="1">
    <citation type="submission" date="2021-03" db="EMBL/GenBank/DDBJ databases">
        <title>Comparative genomics and phylogenomic investigation of the class Geoglossomycetes provide insights into ecological specialization and systematics.</title>
        <authorList>
            <person name="Melie T."/>
            <person name="Pirro S."/>
            <person name="Miller A.N."/>
            <person name="Quandt A."/>
        </authorList>
    </citation>
    <scope>NUCLEOTIDE SEQUENCE</scope>
    <source>
        <strain evidence="6">CAQ_001_2017</strain>
    </source>
</reference>
<feature type="repeat" description="ANK" evidence="3">
    <location>
        <begin position="630"/>
        <end position="662"/>
    </location>
</feature>
<keyword evidence="1" id="KW-0677">Repeat</keyword>
<feature type="region of interest" description="Disordered" evidence="4">
    <location>
        <begin position="198"/>
        <end position="324"/>
    </location>
</feature>
<dbReference type="InterPro" id="IPR002110">
    <property type="entry name" value="Ankyrin_rpt"/>
</dbReference>
<evidence type="ECO:0000256" key="4">
    <source>
        <dbReference type="SAM" id="MobiDB-lite"/>
    </source>
</evidence>
<feature type="repeat" description="ANK" evidence="3">
    <location>
        <begin position="315"/>
        <end position="347"/>
    </location>
</feature>
<feature type="repeat" description="ANK" evidence="3">
    <location>
        <begin position="536"/>
        <end position="568"/>
    </location>
</feature>
<sequence>MDPISSIVGLVAIGAHLSVKVTGLVGEFRSAPAAIMDLSKELSALCRILSQLDKALAQRFGSKLPFSTELNLDLQDVLNNCHTAFKELSAIMQKFEKREKGEAFAAVLRRVQWMIIEGDIIKIRASLERHKTTLNVTLLLVVKYVAYLHLSASQISDDTARIKEVVEQIKLQLNLGESSEGSSDIVKEYLESVISEPALANSSCNPEPRPTLTDSFEAPNEKPPPRAHKNHGGVTNLSSSTESDHIASATPEASSEVNPPSNARTSDEATLGSSNSTGGNGGVRDTSAEASLDEPRIPDPTKGISPRKEYGSDEGDGGPLAMAANSGDSEMVQLLLDFGTGVNARGGDYGTALQAAAVMGHNGVVRLLLDRGADPNIQAGRHNTALRAALVCGANDVVLTLLREGADPKVGETLQLAADKGDDNAIRYLLDAGADINSIAGNYATALQFAAVSGNATTVSLLLARGADPNVIGGFDRTALRAAVGRKYDTMAQELLKAGADPNSEGALHLAAQNGNDDAINYLLDAGADVNATAGHYGTALEYAAINGKATTVSLLLARGADTNTIAGFERTALRAAVAREYNAMVQELLKAGADPNSEGALHLAAEKGNDNATNYLLDAGADINATAGHYGTALEYAAINGRATTVSLLLTKGADTNIIAGFDGTALRAAVAREYNAVAQELLRAGADPNSEGVLHLAAEKGNDNAISYLLDAGADINATAGHYGTALEYAAINGRATTISLLLAKGADTNVIAGFDGTALRAAVAREYNAVAQELLRAGADPNSEGVLHLAAEKGNDNAISYLLDAGADINATAGHYGTALEYAAINGRATTISLLLARGADPNIIAGFDETALRAAVGREYDAMAQELLKAGADAKTGGVLHLAAEKGNDNAIHYLLDAGAEIDALAGFHGTALQTAVVFDRESTVRLLVERGADPKVSGGFEGNAVNAAVKKGNMAIVKLLLAKGKK</sequence>
<dbReference type="Proteomes" id="UP000750711">
    <property type="component" value="Unassembled WGS sequence"/>
</dbReference>
<dbReference type="Gene3D" id="1.25.40.20">
    <property type="entry name" value="Ankyrin repeat-containing domain"/>
    <property type="match status" value="7"/>
</dbReference>
<feature type="repeat" description="ANK" evidence="3">
    <location>
        <begin position="597"/>
        <end position="629"/>
    </location>
</feature>
<evidence type="ECO:0000313" key="7">
    <source>
        <dbReference type="Proteomes" id="UP000750711"/>
    </source>
</evidence>
<comment type="caution">
    <text evidence="6">The sequence shown here is derived from an EMBL/GenBank/DDBJ whole genome shotgun (WGS) entry which is preliminary data.</text>
</comment>
<dbReference type="GO" id="GO:0005737">
    <property type="term" value="C:cytoplasm"/>
    <property type="evidence" value="ECO:0007669"/>
    <property type="project" value="TreeGrafter"/>
</dbReference>
<dbReference type="SMART" id="SM00248">
    <property type="entry name" value="ANK"/>
    <property type="match status" value="20"/>
</dbReference>
<dbReference type="PANTHER" id="PTHR23206:SF8">
    <property type="entry name" value="ANKYRIN REPEAT AND KH DOMAIN-CONTAINING 1"/>
    <property type="match status" value="1"/>
</dbReference>
<proteinExistence type="predicted"/>
<feature type="repeat" description="ANK" evidence="3">
    <location>
        <begin position="503"/>
        <end position="535"/>
    </location>
</feature>
<dbReference type="SUPFAM" id="SSF48403">
    <property type="entry name" value="Ankyrin repeat"/>
    <property type="match status" value="2"/>
</dbReference>
<evidence type="ECO:0000256" key="1">
    <source>
        <dbReference type="ARBA" id="ARBA00022737"/>
    </source>
</evidence>
<feature type="repeat" description="ANK" evidence="3">
    <location>
        <begin position="818"/>
        <end position="850"/>
    </location>
</feature>
<organism evidence="6 7">
    <name type="scientific">Trichoglossum hirsutum</name>
    <dbReference type="NCBI Taxonomy" id="265104"/>
    <lineage>
        <taxon>Eukaryota</taxon>
        <taxon>Fungi</taxon>
        <taxon>Dikarya</taxon>
        <taxon>Ascomycota</taxon>
        <taxon>Pezizomycotina</taxon>
        <taxon>Geoglossomycetes</taxon>
        <taxon>Geoglossales</taxon>
        <taxon>Geoglossaceae</taxon>
        <taxon>Trichoglossum</taxon>
    </lineage>
</organism>
<feature type="repeat" description="ANK" evidence="3">
    <location>
        <begin position="348"/>
        <end position="380"/>
    </location>
</feature>
<protein>
    <recommendedName>
        <fullName evidence="5">Azaphilone pigments biosynthesis cluster protein L N-terminal domain-containing protein</fullName>
    </recommendedName>
</protein>
<name>A0A9P8LIA9_9PEZI</name>
<dbReference type="Pfam" id="PF12796">
    <property type="entry name" value="Ank_2"/>
    <property type="match status" value="6"/>
</dbReference>
<keyword evidence="2 3" id="KW-0040">ANK repeat</keyword>
<dbReference type="AlphaFoldDB" id="A0A9P8LIA9"/>
<evidence type="ECO:0000313" key="6">
    <source>
        <dbReference type="EMBL" id="KAH0566016.1"/>
    </source>
</evidence>
<dbReference type="PROSITE" id="PS50088">
    <property type="entry name" value="ANK_REPEAT"/>
    <property type="match status" value="13"/>
</dbReference>
<feature type="repeat" description="ANK" evidence="3">
    <location>
        <begin position="442"/>
        <end position="474"/>
    </location>
</feature>
<accession>A0A9P8LIA9</accession>
<evidence type="ECO:0000259" key="5">
    <source>
        <dbReference type="Pfam" id="PF17111"/>
    </source>
</evidence>
<dbReference type="PANTHER" id="PTHR23206">
    <property type="entry name" value="MASK PROTEIN"/>
    <property type="match status" value="1"/>
</dbReference>
<feature type="repeat" description="ANK" evidence="3">
    <location>
        <begin position="724"/>
        <end position="756"/>
    </location>
</feature>
<dbReference type="PROSITE" id="PS50297">
    <property type="entry name" value="ANK_REP_REGION"/>
    <property type="match status" value="13"/>
</dbReference>
<dbReference type="Pfam" id="PF17111">
    <property type="entry name" value="PigL_N"/>
    <property type="match status" value="1"/>
</dbReference>
<feature type="domain" description="Azaphilone pigments biosynthesis cluster protein L N-terminal" evidence="5">
    <location>
        <begin position="4"/>
        <end position="140"/>
    </location>
</feature>
<dbReference type="InterPro" id="IPR036770">
    <property type="entry name" value="Ankyrin_rpt-contain_sf"/>
</dbReference>
<evidence type="ECO:0000256" key="2">
    <source>
        <dbReference type="ARBA" id="ARBA00023043"/>
    </source>
</evidence>
<feature type="repeat" description="ANK" evidence="3">
    <location>
        <begin position="414"/>
        <end position="441"/>
    </location>
</feature>
<dbReference type="EMBL" id="JAGHQM010000041">
    <property type="protein sequence ID" value="KAH0566016.1"/>
    <property type="molecule type" value="Genomic_DNA"/>
</dbReference>
<keyword evidence="7" id="KW-1185">Reference proteome</keyword>
<feature type="compositionally biased region" description="Polar residues" evidence="4">
    <location>
        <begin position="251"/>
        <end position="264"/>
    </location>
</feature>
<gene>
    <name evidence="6" type="ORF">GP486_000588</name>
</gene>
<dbReference type="Pfam" id="PF13637">
    <property type="entry name" value="Ank_4"/>
    <property type="match status" value="1"/>
</dbReference>